<evidence type="ECO:0000313" key="2">
    <source>
        <dbReference type="Proteomes" id="UP000191024"/>
    </source>
</evidence>
<organism evidence="1 2">
    <name type="scientific">Lachancea mirantina</name>
    <dbReference type="NCBI Taxonomy" id="1230905"/>
    <lineage>
        <taxon>Eukaryota</taxon>
        <taxon>Fungi</taxon>
        <taxon>Dikarya</taxon>
        <taxon>Ascomycota</taxon>
        <taxon>Saccharomycotina</taxon>
        <taxon>Saccharomycetes</taxon>
        <taxon>Saccharomycetales</taxon>
        <taxon>Saccharomycetaceae</taxon>
        <taxon>Lachancea</taxon>
    </lineage>
</organism>
<dbReference type="InterPro" id="IPR021475">
    <property type="entry name" value="Pants/Emi1-like"/>
</dbReference>
<dbReference type="AlphaFoldDB" id="A0A1G4JW56"/>
<dbReference type="PANTHER" id="PTHR28052">
    <property type="entry name" value="UPF0545 PROTEIN C22ORF39"/>
    <property type="match status" value="1"/>
</dbReference>
<dbReference type="Pfam" id="PF11326">
    <property type="entry name" value="PANTS-like"/>
    <property type="match status" value="1"/>
</dbReference>
<gene>
    <name evidence="1" type="ORF">LAMI_0F01200G</name>
</gene>
<dbReference type="EMBL" id="LT598467">
    <property type="protein sequence ID" value="SCU95145.1"/>
    <property type="molecule type" value="Genomic_DNA"/>
</dbReference>
<dbReference type="Proteomes" id="UP000191024">
    <property type="component" value="Chromosome F"/>
</dbReference>
<reference evidence="2" key="1">
    <citation type="submission" date="2016-03" db="EMBL/GenBank/DDBJ databases">
        <authorList>
            <person name="Devillers H."/>
        </authorList>
    </citation>
    <scope>NUCLEOTIDE SEQUENCE [LARGE SCALE GENOMIC DNA]</scope>
</reference>
<dbReference type="PANTHER" id="PTHR28052:SF1">
    <property type="entry name" value="UPF0545 PROTEIN C22ORF39"/>
    <property type="match status" value="1"/>
</dbReference>
<dbReference type="STRING" id="1230905.A0A1G4JW56"/>
<keyword evidence="2" id="KW-1185">Reference proteome</keyword>
<dbReference type="OrthoDB" id="2017405at2759"/>
<proteinExistence type="predicted"/>
<name>A0A1G4JW56_9SACH</name>
<protein>
    <submittedName>
        <fullName evidence="1">LAMI_0F01200g1_1</fullName>
    </submittedName>
</protein>
<accession>A0A1G4JW56</accession>
<sequence length="90" mass="10579">MSTKYPSTMSCAEAFDRLTSCYSVGGQFRNYYRYGEFNPCFKQLDKFKFCIVNGTDAVKVQQWYRDEANFNAKNRGTSDDIWLERQVLNN</sequence>
<evidence type="ECO:0000313" key="1">
    <source>
        <dbReference type="EMBL" id="SCU95145.1"/>
    </source>
</evidence>